<dbReference type="PROSITE" id="PS00041">
    <property type="entry name" value="HTH_ARAC_FAMILY_1"/>
    <property type="match status" value="2"/>
</dbReference>
<keyword evidence="3" id="KW-0804">Transcription</keyword>
<dbReference type="Pfam" id="PF12833">
    <property type="entry name" value="HTH_18"/>
    <property type="match status" value="1"/>
</dbReference>
<feature type="domain" description="HTH araC/xylS-type" evidence="4">
    <location>
        <begin position="156"/>
        <end position="258"/>
    </location>
</feature>
<dbReference type="InterPro" id="IPR050204">
    <property type="entry name" value="AraC_XylS_family_regulators"/>
</dbReference>
<dbReference type="Gene3D" id="1.10.10.60">
    <property type="entry name" value="Homeodomain-like"/>
    <property type="match status" value="1"/>
</dbReference>
<keyword evidence="2 5" id="KW-0238">DNA-binding</keyword>
<evidence type="ECO:0000259" key="4">
    <source>
        <dbReference type="PROSITE" id="PS01124"/>
    </source>
</evidence>
<dbReference type="InterPro" id="IPR018060">
    <property type="entry name" value="HTH_AraC"/>
</dbReference>
<protein>
    <submittedName>
        <fullName evidence="5">AraC-like DNA-binding protein</fullName>
    </submittedName>
</protein>
<keyword evidence="6" id="KW-1185">Reference proteome</keyword>
<dbReference type="AlphaFoldDB" id="A0A839RJ39"/>
<evidence type="ECO:0000313" key="6">
    <source>
        <dbReference type="Proteomes" id="UP000567922"/>
    </source>
</evidence>
<dbReference type="PANTHER" id="PTHR46796">
    <property type="entry name" value="HTH-TYPE TRANSCRIPTIONAL ACTIVATOR RHAS-RELATED"/>
    <property type="match status" value="1"/>
</dbReference>
<dbReference type="InterPro" id="IPR018062">
    <property type="entry name" value="HTH_AraC-typ_CS"/>
</dbReference>
<evidence type="ECO:0000256" key="3">
    <source>
        <dbReference type="ARBA" id="ARBA00023163"/>
    </source>
</evidence>
<dbReference type="SUPFAM" id="SSF46689">
    <property type="entry name" value="Homeodomain-like"/>
    <property type="match status" value="1"/>
</dbReference>
<dbReference type="PROSITE" id="PS01124">
    <property type="entry name" value="HTH_ARAC_FAMILY_2"/>
    <property type="match status" value="1"/>
</dbReference>
<gene>
    <name evidence="5" type="ORF">FHU29_001119</name>
</gene>
<dbReference type="OrthoDB" id="2559672at2"/>
<dbReference type="GO" id="GO:0043565">
    <property type="term" value="F:sequence-specific DNA binding"/>
    <property type="evidence" value="ECO:0007669"/>
    <property type="project" value="InterPro"/>
</dbReference>
<dbReference type="InterPro" id="IPR009057">
    <property type="entry name" value="Homeodomain-like_sf"/>
</dbReference>
<keyword evidence="1" id="KW-0805">Transcription regulation</keyword>
<sequence length="264" mass="28460">MNAPQSRGPVKLDRRVQIERHAPSAAVADLVRHYWIAHWALPPGEEAVQQVLTYPACNIVIEAGEAGLYGPSQGLSVRTLRGNSSAFGVLLRPSAGHLLTGRSPADFGEAVIPLPGGGTDAVADVREKLHHQDIGAAVAAFEEWIAPFAGNLTKEHRLVNRIVDLAEQSSGPTRVADLSVAVNVSERTLQRLVLRVTGVTPKWLLHRRRLQDAAHLLNSLPGKDLTELAAELGYADYAHFSRDFAATVGLTPRQFVDSQSSAIS</sequence>
<evidence type="ECO:0000313" key="5">
    <source>
        <dbReference type="EMBL" id="MBB3036685.1"/>
    </source>
</evidence>
<accession>A0A839RJ39</accession>
<organism evidence="5 6">
    <name type="scientific">Hoyosella altamirensis</name>
    <dbReference type="NCBI Taxonomy" id="616997"/>
    <lineage>
        <taxon>Bacteria</taxon>
        <taxon>Bacillati</taxon>
        <taxon>Actinomycetota</taxon>
        <taxon>Actinomycetes</taxon>
        <taxon>Mycobacteriales</taxon>
        <taxon>Hoyosellaceae</taxon>
        <taxon>Hoyosella</taxon>
    </lineage>
</organism>
<evidence type="ECO:0000256" key="2">
    <source>
        <dbReference type="ARBA" id="ARBA00023125"/>
    </source>
</evidence>
<proteinExistence type="predicted"/>
<name>A0A839RJ39_9ACTN</name>
<dbReference type="GO" id="GO:0003700">
    <property type="term" value="F:DNA-binding transcription factor activity"/>
    <property type="evidence" value="ECO:0007669"/>
    <property type="project" value="InterPro"/>
</dbReference>
<dbReference type="InterPro" id="IPR046532">
    <property type="entry name" value="DUF6597"/>
</dbReference>
<reference evidence="5 6" key="1">
    <citation type="submission" date="2020-08" db="EMBL/GenBank/DDBJ databases">
        <title>Sequencing the genomes of 1000 actinobacteria strains.</title>
        <authorList>
            <person name="Klenk H.-P."/>
        </authorList>
    </citation>
    <scope>NUCLEOTIDE SEQUENCE [LARGE SCALE GENOMIC DNA]</scope>
    <source>
        <strain evidence="5 6">DSM 45258</strain>
    </source>
</reference>
<dbReference type="RefSeq" id="WP_064440903.1">
    <property type="nucleotide sequence ID" value="NZ_BDDI01000010.1"/>
</dbReference>
<dbReference type="Pfam" id="PF20240">
    <property type="entry name" value="DUF6597"/>
    <property type="match status" value="1"/>
</dbReference>
<dbReference type="SMART" id="SM00342">
    <property type="entry name" value="HTH_ARAC"/>
    <property type="match status" value="1"/>
</dbReference>
<evidence type="ECO:0000256" key="1">
    <source>
        <dbReference type="ARBA" id="ARBA00023015"/>
    </source>
</evidence>
<comment type="caution">
    <text evidence="5">The sequence shown here is derived from an EMBL/GenBank/DDBJ whole genome shotgun (WGS) entry which is preliminary data.</text>
</comment>
<dbReference type="Proteomes" id="UP000567922">
    <property type="component" value="Unassembled WGS sequence"/>
</dbReference>
<dbReference type="EMBL" id="JACHWS010000001">
    <property type="protein sequence ID" value="MBB3036685.1"/>
    <property type="molecule type" value="Genomic_DNA"/>
</dbReference>